<dbReference type="PROSITE" id="PS51352">
    <property type="entry name" value="THIOREDOXIN_2"/>
    <property type="match status" value="1"/>
</dbReference>
<accession>A0ABV8U3E1</accession>
<evidence type="ECO:0000259" key="1">
    <source>
        <dbReference type="PROSITE" id="PS51352"/>
    </source>
</evidence>
<sequence length="180" mass="19291">MAATPSSMVELGTPAPDFALPDLNGQERTLADFTGRALLVAFTCNHCPFVKHVEEVFGRVVSGVEGLDVVAICSNDAVDVPDDGPEGLADQAKRAGWDFPYLIDASQETAKAYHAACTPDFFLYDADRKLAYRGQFDDSRPGNDVPVTGNDLSAAIDAVLNGEVPEDQKPSIGCNIKWKS</sequence>
<dbReference type="InterPro" id="IPR047262">
    <property type="entry name" value="PRX-like1"/>
</dbReference>
<dbReference type="Gene3D" id="3.40.30.10">
    <property type="entry name" value="Glutaredoxin"/>
    <property type="match status" value="1"/>
</dbReference>
<dbReference type="Proteomes" id="UP001595823">
    <property type="component" value="Unassembled WGS sequence"/>
</dbReference>
<feature type="domain" description="Thioredoxin" evidence="1">
    <location>
        <begin position="9"/>
        <end position="161"/>
    </location>
</feature>
<name>A0ABV8U3E1_9ACTN</name>
<proteinExistence type="predicted"/>
<dbReference type="InterPro" id="IPR000866">
    <property type="entry name" value="AhpC/TSA"/>
</dbReference>
<dbReference type="PANTHER" id="PTHR43640">
    <property type="entry name" value="OS07G0260300 PROTEIN"/>
    <property type="match status" value="1"/>
</dbReference>
<dbReference type="SUPFAM" id="SSF52833">
    <property type="entry name" value="Thioredoxin-like"/>
    <property type="match status" value="1"/>
</dbReference>
<dbReference type="InterPro" id="IPR036249">
    <property type="entry name" value="Thioredoxin-like_sf"/>
</dbReference>
<keyword evidence="3" id="KW-1185">Reference proteome</keyword>
<comment type="caution">
    <text evidence="2">The sequence shown here is derived from an EMBL/GenBank/DDBJ whole genome shotgun (WGS) entry which is preliminary data.</text>
</comment>
<dbReference type="Pfam" id="PF00578">
    <property type="entry name" value="AhpC-TSA"/>
    <property type="match status" value="1"/>
</dbReference>
<evidence type="ECO:0000313" key="2">
    <source>
        <dbReference type="EMBL" id="MFC4337635.1"/>
    </source>
</evidence>
<reference evidence="3" key="1">
    <citation type="journal article" date="2019" name="Int. J. Syst. Evol. Microbiol.">
        <title>The Global Catalogue of Microorganisms (GCM) 10K type strain sequencing project: providing services to taxonomists for standard genome sequencing and annotation.</title>
        <authorList>
            <consortium name="The Broad Institute Genomics Platform"/>
            <consortium name="The Broad Institute Genome Sequencing Center for Infectious Disease"/>
            <person name="Wu L."/>
            <person name="Ma J."/>
        </authorList>
    </citation>
    <scope>NUCLEOTIDE SEQUENCE [LARGE SCALE GENOMIC DNA]</scope>
    <source>
        <strain evidence="3">IBRC-M 10908</strain>
    </source>
</reference>
<dbReference type="InterPro" id="IPR013766">
    <property type="entry name" value="Thioredoxin_domain"/>
</dbReference>
<dbReference type="CDD" id="cd02969">
    <property type="entry name" value="PRX_like1"/>
    <property type="match status" value="1"/>
</dbReference>
<dbReference type="RefSeq" id="WP_380624824.1">
    <property type="nucleotide sequence ID" value="NZ_JBHSDK010000044.1"/>
</dbReference>
<organism evidence="2 3">
    <name type="scientific">Salininema proteolyticum</name>
    <dbReference type="NCBI Taxonomy" id="1607685"/>
    <lineage>
        <taxon>Bacteria</taxon>
        <taxon>Bacillati</taxon>
        <taxon>Actinomycetota</taxon>
        <taxon>Actinomycetes</taxon>
        <taxon>Glycomycetales</taxon>
        <taxon>Glycomycetaceae</taxon>
        <taxon>Salininema</taxon>
    </lineage>
</organism>
<evidence type="ECO:0000313" key="3">
    <source>
        <dbReference type="Proteomes" id="UP001595823"/>
    </source>
</evidence>
<protein>
    <submittedName>
        <fullName evidence="2">Thioredoxin family protein</fullName>
    </submittedName>
</protein>
<dbReference type="EMBL" id="JBHSDK010000044">
    <property type="protein sequence ID" value="MFC4337635.1"/>
    <property type="molecule type" value="Genomic_DNA"/>
</dbReference>
<gene>
    <name evidence="2" type="ORF">ACFPET_20780</name>
</gene>
<dbReference type="PANTHER" id="PTHR43640:SF1">
    <property type="entry name" value="THIOREDOXIN-DEPENDENT PEROXIREDOXIN"/>
    <property type="match status" value="1"/>
</dbReference>